<comment type="caution">
    <text evidence="2">The sequence shown here is derived from an EMBL/GenBank/DDBJ whole genome shotgun (WGS) entry which is preliminary data.</text>
</comment>
<reference evidence="2 3" key="1">
    <citation type="submission" date="2016-10" db="EMBL/GenBank/DDBJ databases">
        <title>Comparative genomics of Bacillus thuringiensis reveals a path to pathogens against multiple invertebrate hosts.</title>
        <authorList>
            <person name="Zheng J."/>
            <person name="Gao Q."/>
            <person name="Liu H."/>
            <person name="Peng D."/>
            <person name="Ruan L."/>
            <person name="Sun M."/>
        </authorList>
    </citation>
    <scope>NUCLEOTIDE SEQUENCE [LARGE SCALE GENOMIC DNA]</scope>
    <source>
        <strain evidence="2">BGSC 4AU1</strain>
    </source>
</reference>
<feature type="region of interest" description="Disordered" evidence="1">
    <location>
        <begin position="1"/>
        <end position="31"/>
    </location>
</feature>
<feature type="compositionally biased region" description="Polar residues" evidence="1">
    <location>
        <begin position="7"/>
        <end position="17"/>
    </location>
</feature>
<evidence type="ECO:0000313" key="3">
    <source>
        <dbReference type="Proteomes" id="UP000194816"/>
    </source>
</evidence>
<proteinExistence type="predicted"/>
<dbReference type="RefSeq" id="WP_242449379.1">
    <property type="nucleotide sequence ID" value="NZ_MOOK01000198.1"/>
</dbReference>
<feature type="compositionally biased region" description="Low complexity" evidence="1">
    <location>
        <begin position="18"/>
        <end position="31"/>
    </location>
</feature>
<evidence type="ECO:0000256" key="1">
    <source>
        <dbReference type="SAM" id="MobiDB-lite"/>
    </source>
</evidence>
<name>A0A9X6QLS3_BACUH</name>
<accession>A0A9X6QLS3</accession>
<gene>
    <name evidence="2" type="ORF">BK716_25640</name>
</gene>
<sequence>MAYRPESNFNSGQQGSEYNPNYNQQQANYYPYPRPRPDNCRWVRECRWERRCYPRDGYYNNNQDGYNY</sequence>
<dbReference type="Proteomes" id="UP000194816">
    <property type="component" value="Unassembled WGS sequence"/>
</dbReference>
<organism evidence="2 3">
    <name type="scientific">Bacillus thuringiensis subsp. higo</name>
    <dbReference type="NCBI Taxonomy" id="132266"/>
    <lineage>
        <taxon>Bacteria</taxon>
        <taxon>Bacillati</taxon>
        <taxon>Bacillota</taxon>
        <taxon>Bacilli</taxon>
        <taxon>Bacillales</taxon>
        <taxon>Bacillaceae</taxon>
        <taxon>Bacillus</taxon>
        <taxon>Bacillus cereus group</taxon>
    </lineage>
</organism>
<dbReference type="EMBL" id="MOOK01000198">
    <property type="protein sequence ID" value="OUB44296.1"/>
    <property type="molecule type" value="Genomic_DNA"/>
</dbReference>
<evidence type="ECO:0000313" key="2">
    <source>
        <dbReference type="EMBL" id="OUB44296.1"/>
    </source>
</evidence>
<dbReference type="AlphaFoldDB" id="A0A9X6QLS3"/>
<protein>
    <submittedName>
        <fullName evidence="2">Uncharacterized protein</fullName>
    </submittedName>
</protein>